<dbReference type="GO" id="GO:0003700">
    <property type="term" value="F:DNA-binding transcription factor activity"/>
    <property type="evidence" value="ECO:0007669"/>
    <property type="project" value="InterPro"/>
</dbReference>
<evidence type="ECO:0000259" key="8">
    <source>
        <dbReference type="SMART" id="SM00415"/>
    </source>
</evidence>
<feature type="domain" description="HSF-type DNA-binding" evidence="8">
    <location>
        <begin position="149"/>
        <end position="259"/>
    </location>
</feature>
<dbReference type="STRING" id="112498.A0A2D3VC18"/>
<proteinExistence type="inferred from homology"/>
<evidence type="ECO:0000256" key="6">
    <source>
        <dbReference type="SAM" id="Coils"/>
    </source>
</evidence>
<evidence type="ECO:0000313" key="9">
    <source>
        <dbReference type="EMBL" id="CZT21246.1"/>
    </source>
</evidence>
<dbReference type="GO" id="GO:0043565">
    <property type="term" value="F:sequence-specific DNA binding"/>
    <property type="evidence" value="ECO:0007669"/>
    <property type="project" value="InterPro"/>
</dbReference>
<name>A0A2D3VC18_9PEZI</name>
<keyword evidence="10" id="KW-1185">Reference proteome</keyword>
<dbReference type="PANTHER" id="PTHR10015">
    <property type="entry name" value="HEAT SHOCK TRANSCRIPTION FACTOR"/>
    <property type="match status" value="1"/>
</dbReference>
<feature type="region of interest" description="Disordered" evidence="7">
    <location>
        <begin position="429"/>
        <end position="495"/>
    </location>
</feature>
<feature type="compositionally biased region" description="Low complexity" evidence="7">
    <location>
        <begin position="429"/>
        <end position="463"/>
    </location>
</feature>
<evidence type="ECO:0000313" key="10">
    <source>
        <dbReference type="Proteomes" id="UP000225277"/>
    </source>
</evidence>
<accession>A0A2D3VC18</accession>
<feature type="region of interest" description="Disordered" evidence="7">
    <location>
        <begin position="387"/>
        <end position="417"/>
    </location>
</feature>
<reference evidence="9 10" key="1">
    <citation type="submission" date="2016-03" db="EMBL/GenBank/DDBJ databases">
        <authorList>
            <person name="Ploux O."/>
        </authorList>
    </citation>
    <scope>NUCLEOTIDE SEQUENCE [LARGE SCALE GENOMIC DNA]</scope>
    <source>
        <strain evidence="9 10">URUG2</strain>
    </source>
</reference>
<dbReference type="Pfam" id="PF00447">
    <property type="entry name" value="HSF_DNA-bind"/>
    <property type="match status" value="1"/>
</dbReference>
<dbReference type="RefSeq" id="XP_023628135.1">
    <property type="nucleotide sequence ID" value="XM_023772367.1"/>
</dbReference>
<organism evidence="9 10">
    <name type="scientific">Ramularia collo-cygni</name>
    <dbReference type="NCBI Taxonomy" id="112498"/>
    <lineage>
        <taxon>Eukaryota</taxon>
        <taxon>Fungi</taxon>
        <taxon>Dikarya</taxon>
        <taxon>Ascomycota</taxon>
        <taxon>Pezizomycotina</taxon>
        <taxon>Dothideomycetes</taxon>
        <taxon>Dothideomycetidae</taxon>
        <taxon>Mycosphaerellales</taxon>
        <taxon>Mycosphaerellaceae</taxon>
        <taxon>Ramularia</taxon>
    </lineage>
</organism>
<dbReference type="FunFam" id="1.10.10.10:FF:000173">
    <property type="entry name" value="Heat shock transcription factor Hsf1"/>
    <property type="match status" value="1"/>
</dbReference>
<dbReference type="OrthoDB" id="60033at2759"/>
<dbReference type="SMART" id="SM00415">
    <property type="entry name" value="HSF"/>
    <property type="match status" value="1"/>
</dbReference>
<dbReference type="PANTHER" id="PTHR10015:SF427">
    <property type="entry name" value="HEAT SHOCK FACTOR PROTEIN"/>
    <property type="match status" value="1"/>
</dbReference>
<dbReference type="InterPro" id="IPR036390">
    <property type="entry name" value="WH_DNA-bd_sf"/>
</dbReference>
<feature type="region of interest" description="Disordered" evidence="7">
    <location>
        <begin position="256"/>
        <end position="300"/>
    </location>
</feature>
<evidence type="ECO:0000256" key="4">
    <source>
        <dbReference type="ARBA" id="ARBA00023242"/>
    </source>
</evidence>
<feature type="region of interest" description="Disordered" evidence="7">
    <location>
        <begin position="656"/>
        <end position="721"/>
    </location>
</feature>
<dbReference type="EMBL" id="FJUY01000011">
    <property type="protein sequence ID" value="CZT21246.1"/>
    <property type="molecule type" value="Genomic_DNA"/>
</dbReference>
<feature type="coiled-coil region" evidence="6">
    <location>
        <begin position="306"/>
        <end position="333"/>
    </location>
</feature>
<feature type="region of interest" description="Disordered" evidence="7">
    <location>
        <begin position="96"/>
        <end position="129"/>
    </location>
</feature>
<evidence type="ECO:0000256" key="7">
    <source>
        <dbReference type="SAM" id="MobiDB-lite"/>
    </source>
</evidence>
<dbReference type="PRINTS" id="PR00056">
    <property type="entry name" value="HSFDOMAIN"/>
</dbReference>
<dbReference type="Gene3D" id="1.10.10.10">
    <property type="entry name" value="Winged helix-like DNA-binding domain superfamily/Winged helix DNA-binding domain"/>
    <property type="match status" value="1"/>
</dbReference>
<feature type="compositionally biased region" description="Polar residues" evidence="7">
    <location>
        <begin position="96"/>
        <end position="119"/>
    </location>
</feature>
<protein>
    <recommendedName>
        <fullName evidence="8">HSF-type DNA-binding domain-containing protein</fullName>
    </recommendedName>
</protein>
<dbReference type="InterPro" id="IPR036388">
    <property type="entry name" value="WH-like_DNA-bd_sf"/>
</dbReference>
<dbReference type="Proteomes" id="UP000225277">
    <property type="component" value="Unassembled WGS sequence"/>
</dbReference>
<keyword evidence="3" id="KW-0238">DNA-binding</keyword>
<dbReference type="SUPFAM" id="SSF46785">
    <property type="entry name" value="Winged helix' DNA-binding domain"/>
    <property type="match status" value="1"/>
</dbReference>
<comment type="similarity">
    <text evidence="2 5">Belongs to the HSF family.</text>
</comment>
<keyword evidence="6" id="KW-0175">Coiled coil</keyword>
<evidence type="ECO:0000256" key="3">
    <source>
        <dbReference type="ARBA" id="ARBA00023125"/>
    </source>
</evidence>
<dbReference type="AlphaFoldDB" id="A0A2D3VC18"/>
<keyword evidence="4" id="KW-0539">Nucleus</keyword>
<evidence type="ECO:0000256" key="1">
    <source>
        <dbReference type="ARBA" id="ARBA00004123"/>
    </source>
</evidence>
<evidence type="ECO:0000256" key="5">
    <source>
        <dbReference type="RuleBase" id="RU004020"/>
    </source>
</evidence>
<dbReference type="GO" id="GO:0005634">
    <property type="term" value="C:nucleus"/>
    <property type="evidence" value="ECO:0007669"/>
    <property type="project" value="UniProtKB-SubCell"/>
</dbReference>
<feature type="compositionally biased region" description="Polar residues" evidence="7">
    <location>
        <begin position="48"/>
        <end position="59"/>
    </location>
</feature>
<dbReference type="GeneID" id="35602229"/>
<comment type="subcellular location">
    <subcellularLocation>
        <location evidence="1">Nucleus</location>
    </subcellularLocation>
</comment>
<feature type="compositionally biased region" description="Polar residues" evidence="7">
    <location>
        <begin position="387"/>
        <end position="399"/>
    </location>
</feature>
<dbReference type="InterPro" id="IPR000232">
    <property type="entry name" value="HSF_DNA-bd"/>
</dbReference>
<feature type="region of interest" description="Disordered" evidence="7">
    <location>
        <begin position="1"/>
        <end position="59"/>
    </location>
</feature>
<evidence type="ECO:0000256" key="2">
    <source>
        <dbReference type="ARBA" id="ARBA00006403"/>
    </source>
</evidence>
<sequence>MQPNRKRPAPGASPLAQHNMSAPSSWDPPQMPFPTDYNANFDYPLPDSGNQSFDFSSDPSLFGAQQFNTFNTNASSVNANNNLPVQSTEIVRRPRNNQLAQQQHSQYAASNMNNHSQTPQDEEDEPDEATVQAMVAQAKKGDGNGKRKDIPPFVKKLSNFLNQEDRTNLIRWSSDGKSFVVLDEDEFARTMIPELFKHNNYASFVRQLNMYGFHKAVDIKDGSLHQSELARSNKKPPSTYKHKYFQRNRPDLLWLISKPNAKANNKRPKREGKEGFDSDEERYNSPVPDGRPQAGLGGAGGTQDVMTLPRNELNTLKQELAKLQQQQSMISSMITKLKQQNDQFYRQASQFQSLHDRHENSINAILTFLATFYNRSLEDPDGQNLVNMFSNVGPNNQPPQGGVVEEFNDGTPDNTDTRLQRYVKRPQLLLTGSQSSPSPGSLQPGQTSTTPNSNRRSNSPPNNIAKRESSASVPPLAQSRSPAITNDAPDVMTGNDQLTSAFQGINQSHGHSSQLSGDGRQQFMDVLNQVGGGGNGGQQHIQDMHDTVVENSNQLAALGNQQRNIDEGIRNVQEKLQRIGSGFTPPLLPDSGPDFGFPAFGVDGQQAPNSQLEFDDFLNSLGNDGTDNPPPANDFFPEGQTIDPAFEDLLNESAQYDGNEGMFGGGSGLGFDDASSTLEPGALYGQQGRVESLNSSSAASPAVGTLDGDGDAPDRKRLRTG</sequence>
<gene>
    <name evidence="9" type="ORF">RCC_07109</name>
</gene>